<evidence type="ECO:0000313" key="3">
    <source>
        <dbReference type="Proteomes" id="UP000282759"/>
    </source>
</evidence>
<sequence length="177" mass="20154">MQKWFITCIIICLYASVFAQQHDPVSIRRQLVVALKSSETTDSLYKSLNAVKNKPALVTGYIATLQALKAVHAWNPFTKLKYLNKAEDTYRQAVAADPDNIEIRFMRFSVEHNVPGFLGFNKNLDADRKAIINQLKKKNYTASDHEMILTVVKFLIDSKRCTAAENEYLNKLLASLK</sequence>
<accession>A0A437MVA0</accession>
<comment type="caution">
    <text evidence="2">The sequence shown here is derived from an EMBL/GenBank/DDBJ whole genome shotgun (WGS) entry which is preliminary data.</text>
</comment>
<evidence type="ECO:0000256" key="1">
    <source>
        <dbReference type="SAM" id="SignalP"/>
    </source>
</evidence>
<proteinExistence type="predicted"/>
<name>A0A437MVA0_9SPHI</name>
<dbReference type="EMBL" id="SACK01000002">
    <property type="protein sequence ID" value="RVU01602.1"/>
    <property type="molecule type" value="Genomic_DNA"/>
</dbReference>
<keyword evidence="3" id="KW-1185">Reference proteome</keyword>
<feature type="chain" id="PRO_5019022041" description="Tetratricopeptide repeat protein" evidence="1">
    <location>
        <begin position="20"/>
        <end position="177"/>
    </location>
</feature>
<organism evidence="2 3">
    <name type="scientific">Mucilaginibacter limnophilus</name>
    <dbReference type="NCBI Taxonomy" id="1932778"/>
    <lineage>
        <taxon>Bacteria</taxon>
        <taxon>Pseudomonadati</taxon>
        <taxon>Bacteroidota</taxon>
        <taxon>Sphingobacteriia</taxon>
        <taxon>Sphingobacteriales</taxon>
        <taxon>Sphingobacteriaceae</taxon>
        <taxon>Mucilaginibacter</taxon>
    </lineage>
</organism>
<dbReference type="OrthoDB" id="663842at2"/>
<evidence type="ECO:0000313" key="2">
    <source>
        <dbReference type="EMBL" id="RVU01602.1"/>
    </source>
</evidence>
<feature type="signal peptide" evidence="1">
    <location>
        <begin position="1"/>
        <end position="19"/>
    </location>
</feature>
<gene>
    <name evidence="2" type="ORF">EOD41_06450</name>
</gene>
<evidence type="ECO:0008006" key="4">
    <source>
        <dbReference type="Google" id="ProtNLM"/>
    </source>
</evidence>
<reference evidence="2 3" key="1">
    <citation type="submission" date="2019-01" db="EMBL/GenBank/DDBJ databases">
        <authorList>
            <person name="Chen W.-M."/>
        </authorList>
    </citation>
    <scope>NUCLEOTIDE SEQUENCE [LARGE SCALE GENOMIC DNA]</scope>
    <source>
        <strain evidence="2 3">YBJ-36</strain>
    </source>
</reference>
<dbReference type="Proteomes" id="UP000282759">
    <property type="component" value="Unassembled WGS sequence"/>
</dbReference>
<dbReference type="AlphaFoldDB" id="A0A437MVA0"/>
<keyword evidence="1" id="KW-0732">Signal</keyword>
<protein>
    <recommendedName>
        <fullName evidence="4">Tetratricopeptide repeat protein</fullName>
    </recommendedName>
</protein>
<dbReference type="RefSeq" id="WP_127703974.1">
    <property type="nucleotide sequence ID" value="NZ_SACK01000002.1"/>
</dbReference>